<accession>A0ABT8FH69</accession>
<comment type="similarity">
    <text evidence="1 6">Belongs to the carbohydrate kinase PfkB family.</text>
</comment>
<dbReference type="Pfam" id="PF00294">
    <property type="entry name" value="PfkB"/>
    <property type="match status" value="1"/>
</dbReference>
<dbReference type="InterPro" id="IPR050306">
    <property type="entry name" value="PfkB_Carbo_kinase"/>
</dbReference>
<dbReference type="PANTHER" id="PTHR43085">
    <property type="entry name" value="HEXOKINASE FAMILY MEMBER"/>
    <property type="match status" value="1"/>
</dbReference>
<dbReference type="SUPFAM" id="SSF53613">
    <property type="entry name" value="Ribokinase-like"/>
    <property type="match status" value="1"/>
</dbReference>
<dbReference type="PANTHER" id="PTHR43085:SF1">
    <property type="entry name" value="PSEUDOURIDINE KINASE-RELATED"/>
    <property type="match status" value="1"/>
</dbReference>
<dbReference type="PROSITE" id="PS00584">
    <property type="entry name" value="PFKB_KINASES_2"/>
    <property type="match status" value="1"/>
</dbReference>
<dbReference type="GO" id="GO:0016301">
    <property type="term" value="F:kinase activity"/>
    <property type="evidence" value="ECO:0007669"/>
    <property type="project" value="UniProtKB-KW"/>
</dbReference>
<dbReference type="InterPro" id="IPR011611">
    <property type="entry name" value="PfkB_dom"/>
</dbReference>
<evidence type="ECO:0000256" key="1">
    <source>
        <dbReference type="ARBA" id="ARBA00010688"/>
    </source>
</evidence>
<dbReference type="PRINTS" id="PR00990">
    <property type="entry name" value="RIBOKINASE"/>
</dbReference>
<protein>
    <submittedName>
        <fullName evidence="8">Carbohydrate kinase</fullName>
        <ecNumber evidence="8">2.7.1.-</ecNumber>
    </submittedName>
</protein>
<dbReference type="Gene3D" id="3.40.1190.20">
    <property type="match status" value="1"/>
</dbReference>
<reference evidence="8" key="1">
    <citation type="submission" date="2023-06" db="EMBL/GenBank/DDBJ databases">
        <title>Draft genome sequence of Nocardioides sp. SOB77.</title>
        <authorList>
            <person name="Zhang G."/>
        </authorList>
    </citation>
    <scope>NUCLEOTIDE SEQUENCE</scope>
    <source>
        <strain evidence="8">SOB77</strain>
    </source>
</reference>
<dbReference type="EC" id="2.7.1.-" evidence="8"/>
<gene>
    <name evidence="8" type="ORF">QWY28_12610</name>
</gene>
<keyword evidence="9" id="KW-1185">Reference proteome</keyword>
<sequence length="318" mass="32389">MEAAAGQTAQTAQTGQDGRDVLVVGESLVDVVRGPDGTTREHAGGSAANVAVALARLGRPVRFATAYAEDERGALVARHLAAAGVELATDPAVVARTSTALATIGTGGAATYEFDLSWELGPVTDEPAPLHVHTCSLGAVVAPGAEDVAALLRRLRDRATVTYDVNARPAVTGTGADVVARVERVAALADLVKASDEDLAALWPDLDEASAVAHLLALGPAAVVVTRGAEGAAWTTGRCSVEVASLPVEVADTIGAGDTFGAALVDALWERGLLGADRREELAGVAEDVVAEVLEHAARAAAVTVSRPGADPPYRHEL</sequence>
<dbReference type="Proteomes" id="UP001168620">
    <property type="component" value="Unassembled WGS sequence"/>
</dbReference>
<evidence type="ECO:0000313" key="8">
    <source>
        <dbReference type="EMBL" id="MDN4173795.1"/>
    </source>
</evidence>
<evidence type="ECO:0000256" key="4">
    <source>
        <dbReference type="ARBA" id="ARBA00022777"/>
    </source>
</evidence>
<organism evidence="8 9">
    <name type="scientific">Nocardioides oceani</name>
    <dbReference type="NCBI Taxonomy" id="3058369"/>
    <lineage>
        <taxon>Bacteria</taxon>
        <taxon>Bacillati</taxon>
        <taxon>Actinomycetota</taxon>
        <taxon>Actinomycetes</taxon>
        <taxon>Propionibacteriales</taxon>
        <taxon>Nocardioidaceae</taxon>
        <taxon>Nocardioides</taxon>
    </lineage>
</organism>
<evidence type="ECO:0000256" key="3">
    <source>
        <dbReference type="ARBA" id="ARBA00022741"/>
    </source>
</evidence>
<name>A0ABT8FH69_9ACTN</name>
<dbReference type="InterPro" id="IPR029056">
    <property type="entry name" value="Ribokinase-like"/>
</dbReference>
<proteinExistence type="inferred from homology"/>
<keyword evidence="4 6" id="KW-0418">Kinase</keyword>
<comment type="caution">
    <text evidence="8">The sequence shown here is derived from an EMBL/GenBank/DDBJ whole genome shotgun (WGS) entry which is preliminary data.</text>
</comment>
<evidence type="ECO:0000259" key="7">
    <source>
        <dbReference type="Pfam" id="PF00294"/>
    </source>
</evidence>
<dbReference type="EMBL" id="JAUHJQ010000004">
    <property type="protein sequence ID" value="MDN4173795.1"/>
    <property type="molecule type" value="Genomic_DNA"/>
</dbReference>
<evidence type="ECO:0000313" key="9">
    <source>
        <dbReference type="Proteomes" id="UP001168620"/>
    </source>
</evidence>
<dbReference type="RefSeq" id="WP_300952911.1">
    <property type="nucleotide sequence ID" value="NZ_JAUHJQ010000004.1"/>
</dbReference>
<dbReference type="CDD" id="cd01167">
    <property type="entry name" value="bac_FRK"/>
    <property type="match status" value="1"/>
</dbReference>
<evidence type="ECO:0000256" key="5">
    <source>
        <dbReference type="ARBA" id="ARBA00022840"/>
    </source>
</evidence>
<dbReference type="InterPro" id="IPR002173">
    <property type="entry name" value="Carboh/pur_kinase_PfkB_CS"/>
</dbReference>
<dbReference type="InterPro" id="IPR002139">
    <property type="entry name" value="Ribo/fructo_kinase"/>
</dbReference>
<evidence type="ECO:0000256" key="2">
    <source>
        <dbReference type="ARBA" id="ARBA00022679"/>
    </source>
</evidence>
<keyword evidence="5" id="KW-0067">ATP-binding</keyword>
<evidence type="ECO:0000256" key="6">
    <source>
        <dbReference type="RuleBase" id="RU003704"/>
    </source>
</evidence>
<feature type="domain" description="Carbohydrate kinase PfkB" evidence="7">
    <location>
        <begin position="20"/>
        <end position="313"/>
    </location>
</feature>
<keyword evidence="2 6" id="KW-0808">Transferase</keyword>
<keyword evidence="3" id="KW-0547">Nucleotide-binding</keyword>